<sequence>MKSGFLKVNSFYFILEIKCFFSTWRTFLPDSLICLNIYNVESVSHYNSTSNNFIIVYNFRLTVLLLWENLREIWELLWVTNHCLLLIMLIRQFHQSYIDI</sequence>
<reference evidence="1" key="1">
    <citation type="submission" date="2004-11" db="EMBL/GenBank/DDBJ databases">
        <title>The full-length cDNA sequences of Schistosoma japonicum genes.</title>
        <authorList>
            <person name="Han Z."/>
        </authorList>
    </citation>
    <scope>NUCLEOTIDE SEQUENCE</scope>
</reference>
<evidence type="ECO:0000313" key="1">
    <source>
        <dbReference type="EMBL" id="AAW25263.1"/>
    </source>
</evidence>
<dbReference type="AlphaFoldDB" id="Q5DFZ3"/>
<name>Q5DFZ3_SCHJA</name>
<accession>Q5DFZ3</accession>
<organism evidence="1">
    <name type="scientific">Schistosoma japonicum</name>
    <name type="common">Blood fluke</name>
    <dbReference type="NCBI Taxonomy" id="6182"/>
    <lineage>
        <taxon>Eukaryota</taxon>
        <taxon>Metazoa</taxon>
        <taxon>Spiralia</taxon>
        <taxon>Lophotrochozoa</taxon>
        <taxon>Platyhelminthes</taxon>
        <taxon>Trematoda</taxon>
        <taxon>Digenea</taxon>
        <taxon>Strigeidida</taxon>
        <taxon>Schistosomatoidea</taxon>
        <taxon>Schistosomatidae</taxon>
        <taxon>Schistosoma</taxon>
    </lineage>
</organism>
<proteinExistence type="evidence at transcript level"/>
<reference evidence="1" key="2">
    <citation type="journal article" date="2006" name="PLoS Pathog.">
        <title>New perspectives on host-parasite interplay by comparative transcriptomic and proteomic analyses of Schistosoma japonicum.</title>
        <authorList>
            <person name="Liu F."/>
            <person name="Lu J."/>
            <person name="Hu W."/>
            <person name="Wang S.Y."/>
            <person name="Cui S.J."/>
            <person name="Chi M."/>
            <person name="Yan Q."/>
            <person name="Wang X.R."/>
            <person name="Song H.D."/>
            <person name="Xu X.N."/>
            <person name="Wang J.J."/>
            <person name="Zhang X.L."/>
            <person name="Zhang X."/>
            <person name="Wang Z.Q."/>
            <person name="Xue C.L."/>
            <person name="Brindley P.J."/>
            <person name="McManus D.P."/>
            <person name="Yang P.Y."/>
            <person name="Feng Z."/>
            <person name="Chen Z."/>
            <person name="Han Z.G."/>
        </authorList>
    </citation>
    <scope>NUCLEOTIDE SEQUENCE</scope>
</reference>
<dbReference type="EMBL" id="AY813531">
    <property type="protein sequence ID" value="AAW25263.1"/>
    <property type="molecule type" value="mRNA"/>
</dbReference>
<protein>
    <submittedName>
        <fullName evidence="1">SJCHGC06883 protein</fullName>
    </submittedName>
</protein>